<accession>A0A178M958</accession>
<gene>
    <name evidence="3" type="ORF">A6A03_16585</name>
</gene>
<evidence type="ECO:0000259" key="2">
    <source>
        <dbReference type="Pfam" id="PF00440"/>
    </source>
</evidence>
<comment type="caution">
    <text evidence="3">The sequence shown here is derived from an EMBL/GenBank/DDBJ whole genome shotgun (WGS) entry which is preliminary data.</text>
</comment>
<keyword evidence="4" id="KW-1185">Reference proteome</keyword>
<dbReference type="GO" id="GO:0003677">
    <property type="term" value="F:DNA binding"/>
    <property type="evidence" value="ECO:0007669"/>
    <property type="project" value="UniProtKB-KW"/>
</dbReference>
<evidence type="ECO:0000256" key="1">
    <source>
        <dbReference type="ARBA" id="ARBA00023125"/>
    </source>
</evidence>
<evidence type="ECO:0000313" key="4">
    <source>
        <dbReference type="Proteomes" id="UP000078287"/>
    </source>
</evidence>
<sequence length="151" mass="16337">MEQPADTMPSAGRMLAAATALFAGYGYHGLSMRVLAAVTGLNVATIHYHFGNTLDRYRETLALDLLQRAQTAGAIAPAVPDLRLILPSFPWIRYGYVAGGPLDPAGTRRDPADPARVAALKQFLHLPGCSVCPIRRLLMRAIAPDRERTEA</sequence>
<proteinExistence type="predicted"/>
<dbReference type="AlphaFoldDB" id="A0A178M958"/>
<evidence type="ECO:0000313" key="3">
    <source>
        <dbReference type="EMBL" id="OAN44424.1"/>
    </source>
</evidence>
<dbReference type="EMBL" id="LWQS01000066">
    <property type="protein sequence ID" value="OAN44424.1"/>
    <property type="molecule type" value="Genomic_DNA"/>
</dbReference>
<organism evidence="3 4">
    <name type="scientific">Chloroflexus islandicus</name>
    <dbReference type="NCBI Taxonomy" id="1707952"/>
    <lineage>
        <taxon>Bacteria</taxon>
        <taxon>Bacillati</taxon>
        <taxon>Chloroflexota</taxon>
        <taxon>Chloroflexia</taxon>
        <taxon>Chloroflexales</taxon>
        <taxon>Chloroflexineae</taxon>
        <taxon>Chloroflexaceae</taxon>
        <taxon>Chloroflexus</taxon>
    </lineage>
</organism>
<dbReference type="RefSeq" id="WP_245668979.1">
    <property type="nucleotide sequence ID" value="NZ_LWQS01000066.1"/>
</dbReference>
<dbReference type="SUPFAM" id="SSF46689">
    <property type="entry name" value="Homeodomain-like"/>
    <property type="match status" value="1"/>
</dbReference>
<reference evidence="3 4" key="1">
    <citation type="submission" date="2016-04" db="EMBL/GenBank/DDBJ databases">
        <title>Chloroflexus islandicus sp. nov., a thermophilic filamentous anoxygenic phototrophic bacterium from geyser Strokkur (Iceland).</title>
        <authorList>
            <person name="Gaisin V.A."/>
            <person name="Kalashnikov A.M."/>
            <person name="Sukhacheva M.V."/>
            <person name="Grouzdev D.S."/>
            <person name="Ivanov T.M."/>
            <person name="Kuznetsov B."/>
            <person name="Gorlenko V.M."/>
        </authorList>
    </citation>
    <scope>NUCLEOTIDE SEQUENCE [LARGE SCALE GENOMIC DNA]</scope>
    <source>
        <strain evidence="4">isl-2</strain>
    </source>
</reference>
<dbReference type="InterPro" id="IPR001647">
    <property type="entry name" value="HTH_TetR"/>
</dbReference>
<dbReference type="Gene3D" id="1.10.10.60">
    <property type="entry name" value="Homeodomain-like"/>
    <property type="match status" value="1"/>
</dbReference>
<dbReference type="InterPro" id="IPR009057">
    <property type="entry name" value="Homeodomain-like_sf"/>
</dbReference>
<dbReference type="STRING" id="1707952.A6A03_16585"/>
<protein>
    <recommendedName>
        <fullName evidence="2">HTH tetR-type domain-containing protein</fullName>
    </recommendedName>
</protein>
<dbReference type="Proteomes" id="UP000078287">
    <property type="component" value="Unassembled WGS sequence"/>
</dbReference>
<feature type="domain" description="HTH tetR-type" evidence="2">
    <location>
        <begin position="15"/>
        <end position="52"/>
    </location>
</feature>
<name>A0A178M958_9CHLR</name>
<keyword evidence="1" id="KW-0238">DNA-binding</keyword>
<dbReference type="Pfam" id="PF00440">
    <property type="entry name" value="TetR_N"/>
    <property type="match status" value="1"/>
</dbReference>